<evidence type="ECO:0000313" key="10">
    <source>
        <dbReference type="Proteomes" id="UP000194236"/>
    </source>
</evidence>
<evidence type="ECO:0000256" key="8">
    <source>
        <dbReference type="SAM" id="SignalP"/>
    </source>
</evidence>
<dbReference type="CDD" id="cd07040">
    <property type="entry name" value="HP"/>
    <property type="match status" value="1"/>
</dbReference>
<keyword evidence="6" id="KW-1015">Disulfide bond</keyword>
<keyword evidence="7" id="KW-0325">Glycoprotein</keyword>
<keyword evidence="4 8" id="KW-0732">Signal</keyword>
<dbReference type="InterPro" id="IPR000560">
    <property type="entry name" value="His_Pase_clade-2"/>
</dbReference>
<dbReference type="Pfam" id="PF00328">
    <property type="entry name" value="His_Phos_2"/>
    <property type="match status" value="1"/>
</dbReference>
<dbReference type="EC" id="3.1.3.2" evidence="3"/>
<evidence type="ECO:0000256" key="7">
    <source>
        <dbReference type="ARBA" id="ARBA00023180"/>
    </source>
</evidence>
<evidence type="ECO:0000256" key="3">
    <source>
        <dbReference type="ARBA" id="ARBA00012646"/>
    </source>
</evidence>
<dbReference type="InterPro" id="IPR050645">
    <property type="entry name" value="Histidine_acid_phosphatase"/>
</dbReference>
<dbReference type="Proteomes" id="UP000194236">
    <property type="component" value="Unassembled WGS sequence"/>
</dbReference>
<comment type="catalytic activity">
    <reaction evidence="1">
        <text>a phosphate monoester + H2O = an alcohol + phosphate</text>
        <dbReference type="Rhea" id="RHEA:15017"/>
        <dbReference type="ChEBI" id="CHEBI:15377"/>
        <dbReference type="ChEBI" id="CHEBI:30879"/>
        <dbReference type="ChEBI" id="CHEBI:43474"/>
        <dbReference type="ChEBI" id="CHEBI:67140"/>
        <dbReference type="EC" id="3.1.3.2"/>
    </reaction>
</comment>
<accession>A0A1Y3B2D0</accession>
<proteinExistence type="inferred from homology"/>
<feature type="chain" id="PRO_5010985203" description="acid phosphatase" evidence="8">
    <location>
        <begin position="23"/>
        <end position="302"/>
    </location>
</feature>
<organism evidence="9 10">
    <name type="scientific">Euroglyphus maynei</name>
    <name type="common">Mayne's house dust mite</name>
    <dbReference type="NCBI Taxonomy" id="6958"/>
    <lineage>
        <taxon>Eukaryota</taxon>
        <taxon>Metazoa</taxon>
        <taxon>Ecdysozoa</taxon>
        <taxon>Arthropoda</taxon>
        <taxon>Chelicerata</taxon>
        <taxon>Arachnida</taxon>
        <taxon>Acari</taxon>
        <taxon>Acariformes</taxon>
        <taxon>Sarcoptiformes</taxon>
        <taxon>Astigmata</taxon>
        <taxon>Psoroptidia</taxon>
        <taxon>Analgoidea</taxon>
        <taxon>Pyroglyphidae</taxon>
        <taxon>Pyroglyphinae</taxon>
        <taxon>Euroglyphus</taxon>
    </lineage>
</organism>
<dbReference type="AlphaFoldDB" id="A0A1Y3B2D0"/>
<protein>
    <recommendedName>
        <fullName evidence="3">acid phosphatase</fullName>
        <ecNumber evidence="3">3.1.3.2</ecNumber>
    </recommendedName>
</protein>
<evidence type="ECO:0000256" key="5">
    <source>
        <dbReference type="ARBA" id="ARBA00022801"/>
    </source>
</evidence>
<sequence length="302" mass="35124">MLRLNLLTVFLSLLNVLIIIDCSLVLDSVFVVLRHGDRNPYYVYPNDPFDKTYWNEHGGIGNLIEKGEKRIKVAAKFYQEQYATLLNNNNDDHVITSTVKRAIQTAEIFMKEMNKTATFERNDKMLNINAKCEKAKKSQDDWLLKKSEELMPNDTFIRYIANKTGENYGENVLDNLIHLTDLADALKVERDQLKLNVSEWITDPETVTILSELDKKAFAEMTYPHEVRRLRAGLLLKNIRDQMENKNSSQKFHLYSTHDYNQILLLQILNSYDHLGENNLVPPTYVSGVVFEVYRNETDENQ</sequence>
<reference evidence="9 10" key="1">
    <citation type="submission" date="2017-03" db="EMBL/GenBank/DDBJ databases">
        <title>Genome Survey of Euroglyphus maynei.</title>
        <authorList>
            <person name="Arlian L.G."/>
            <person name="Morgan M.S."/>
            <person name="Rider S.D."/>
        </authorList>
    </citation>
    <scope>NUCLEOTIDE SEQUENCE [LARGE SCALE GENOMIC DNA]</scope>
    <source>
        <strain evidence="9">Arlian Lab</strain>
        <tissue evidence="9">Whole body</tissue>
    </source>
</reference>
<feature type="signal peptide" evidence="8">
    <location>
        <begin position="1"/>
        <end position="22"/>
    </location>
</feature>
<dbReference type="PANTHER" id="PTHR11567:SF211">
    <property type="entry name" value="PROSTATIC ACID PHOSPHATASE"/>
    <property type="match status" value="1"/>
</dbReference>
<dbReference type="OrthoDB" id="6511340at2759"/>
<evidence type="ECO:0000313" key="9">
    <source>
        <dbReference type="EMBL" id="OTF73786.1"/>
    </source>
</evidence>
<comment type="similarity">
    <text evidence="2">Belongs to the histidine acid phosphatase family.</text>
</comment>
<keyword evidence="5" id="KW-0378">Hydrolase</keyword>
<dbReference type="InterPro" id="IPR029033">
    <property type="entry name" value="His_PPase_superfam"/>
</dbReference>
<evidence type="ECO:0000256" key="6">
    <source>
        <dbReference type="ARBA" id="ARBA00023157"/>
    </source>
</evidence>
<dbReference type="Gene3D" id="3.40.50.1240">
    <property type="entry name" value="Phosphoglycerate mutase-like"/>
    <property type="match status" value="1"/>
</dbReference>
<dbReference type="EMBL" id="MUJZ01050140">
    <property type="protein sequence ID" value="OTF73786.1"/>
    <property type="molecule type" value="Genomic_DNA"/>
</dbReference>
<evidence type="ECO:0000256" key="1">
    <source>
        <dbReference type="ARBA" id="ARBA00000032"/>
    </source>
</evidence>
<evidence type="ECO:0000256" key="4">
    <source>
        <dbReference type="ARBA" id="ARBA00022729"/>
    </source>
</evidence>
<dbReference type="GO" id="GO:0003993">
    <property type="term" value="F:acid phosphatase activity"/>
    <property type="evidence" value="ECO:0007669"/>
    <property type="project" value="UniProtKB-EC"/>
</dbReference>
<dbReference type="PROSITE" id="PS00616">
    <property type="entry name" value="HIS_ACID_PHOSPHAT_1"/>
    <property type="match status" value="1"/>
</dbReference>
<name>A0A1Y3B2D0_EURMA</name>
<keyword evidence="10" id="KW-1185">Reference proteome</keyword>
<comment type="caution">
    <text evidence="9">The sequence shown here is derived from an EMBL/GenBank/DDBJ whole genome shotgun (WGS) entry which is preliminary data.</text>
</comment>
<evidence type="ECO:0000256" key="2">
    <source>
        <dbReference type="ARBA" id="ARBA00005375"/>
    </source>
</evidence>
<gene>
    <name evidence="9" type="ORF">BLA29_004970</name>
</gene>
<feature type="non-terminal residue" evidence="9">
    <location>
        <position position="302"/>
    </location>
</feature>
<dbReference type="SUPFAM" id="SSF53254">
    <property type="entry name" value="Phosphoglycerate mutase-like"/>
    <property type="match status" value="1"/>
</dbReference>
<dbReference type="InterPro" id="IPR033379">
    <property type="entry name" value="Acid_Pase_AS"/>
</dbReference>
<dbReference type="PANTHER" id="PTHR11567">
    <property type="entry name" value="ACID PHOSPHATASE-RELATED"/>
    <property type="match status" value="1"/>
</dbReference>